<reference evidence="1 2" key="1">
    <citation type="submission" date="2020-06" db="EMBL/GenBank/DDBJ databases">
        <authorList>
            <person name="Criscuolo A."/>
        </authorList>
    </citation>
    <scope>NUCLEOTIDE SEQUENCE [LARGE SCALE GENOMIC DNA]</scope>
    <source>
        <strain evidence="2">CIP 111411</strain>
    </source>
</reference>
<dbReference type="AlphaFoldDB" id="A0A6V6Z7B3"/>
<gene>
    <name evidence="1" type="ORF">FLAT13_03973</name>
</gene>
<organism evidence="1 2">
    <name type="scientific">Flavobacterium salmonis</name>
    <dbReference type="NCBI Taxonomy" id="2654844"/>
    <lineage>
        <taxon>Bacteria</taxon>
        <taxon>Pseudomonadati</taxon>
        <taxon>Bacteroidota</taxon>
        <taxon>Flavobacteriia</taxon>
        <taxon>Flavobacteriales</taxon>
        <taxon>Flavobacteriaceae</taxon>
        <taxon>Flavobacterium</taxon>
    </lineage>
</organism>
<evidence type="ECO:0008006" key="3">
    <source>
        <dbReference type="Google" id="ProtNLM"/>
    </source>
</evidence>
<dbReference type="Gene3D" id="1.25.40.10">
    <property type="entry name" value="Tetratricopeptide repeat domain"/>
    <property type="match status" value="1"/>
</dbReference>
<proteinExistence type="predicted"/>
<comment type="caution">
    <text evidence="1">The sequence shown here is derived from an EMBL/GenBank/DDBJ whole genome shotgun (WGS) entry which is preliminary data.</text>
</comment>
<sequence length="395" mass="46015">MKKVINIISIVTIIFFNSCKGQEKEQVNIITNNQAQTTVTKSGVYYYTPNLKAIDSLKKAMGEKNFYITADDNNAYFSEISQKLDNNLIKLKSRNIYFENENFNLSIDALKNNWGIVKYIKGNKPVIFSFVDYNLLLNDKNSDSNTQENNNLIRIENTSLFVNQKEFKDLIINEMSLTTSLEIVNDVSFFLTYEYNASSTKMKQIYSFVCKNNTIYLISKEILKYSKEGSFSNKVYLKNYKLTNQLYSDLEDIGSSLNDSFLKNKSSAFTNLYNNTYEKIGAVDFTITHDDKFIKAPINEEKYIKNIKIIDTDKLNDVAYYLEQSGAYKEFIFFLNKIINDNPQRVVAWLNLADAQWGNNKKKDAKLSYQRYIHLMEILNKDIKKIPQRAYERIK</sequence>
<name>A0A6V6Z7B3_9FLAO</name>
<dbReference type="EMBL" id="CAIJDP010000083">
    <property type="protein sequence ID" value="CAD0007667.1"/>
    <property type="molecule type" value="Genomic_DNA"/>
</dbReference>
<keyword evidence="2" id="KW-1185">Reference proteome</keyword>
<evidence type="ECO:0000313" key="1">
    <source>
        <dbReference type="EMBL" id="CAD0007667.1"/>
    </source>
</evidence>
<dbReference type="RefSeq" id="WP_180910138.1">
    <property type="nucleotide sequence ID" value="NZ_CAIJDP010000083.1"/>
</dbReference>
<dbReference type="Proteomes" id="UP000530060">
    <property type="component" value="Unassembled WGS sequence"/>
</dbReference>
<dbReference type="SUPFAM" id="SSF48452">
    <property type="entry name" value="TPR-like"/>
    <property type="match status" value="1"/>
</dbReference>
<dbReference type="InterPro" id="IPR011990">
    <property type="entry name" value="TPR-like_helical_dom_sf"/>
</dbReference>
<evidence type="ECO:0000313" key="2">
    <source>
        <dbReference type="Proteomes" id="UP000530060"/>
    </source>
</evidence>
<accession>A0A6V6Z7B3</accession>
<protein>
    <recommendedName>
        <fullName evidence="3">Tetratricopeptide repeat-containing protein</fullName>
    </recommendedName>
</protein>